<dbReference type="PROSITE" id="PS50076">
    <property type="entry name" value="DNAJ_2"/>
    <property type="match status" value="1"/>
</dbReference>
<protein>
    <submittedName>
        <fullName evidence="5">Fe-S protein assembly co-chaperone HscB</fullName>
    </submittedName>
</protein>
<feature type="domain" description="J" evidence="4">
    <location>
        <begin position="3"/>
        <end position="75"/>
    </location>
</feature>
<evidence type="ECO:0000256" key="3">
    <source>
        <dbReference type="ARBA" id="ARBA00025596"/>
    </source>
</evidence>
<dbReference type="InterPro" id="IPR004640">
    <property type="entry name" value="HscB"/>
</dbReference>
<dbReference type="NCBIfam" id="TIGR00714">
    <property type="entry name" value="hscB"/>
    <property type="match status" value="1"/>
</dbReference>
<dbReference type="SUPFAM" id="SSF47144">
    <property type="entry name" value="HSC20 (HSCB), C-terminal oligomerisation domain"/>
    <property type="match status" value="1"/>
</dbReference>
<dbReference type="RefSeq" id="WP_131611048.1">
    <property type="nucleotide sequence ID" value="NZ_SJSM01000017.1"/>
</dbReference>
<gene>
    <name evidence="5" type="primary">hscB</name>
    <name evidence="5" type="ORF">EZ444_20655</name>
</gene>
<dbReference type="EMBL" id="SJSM01000017">
    <property type="protein sequence ID" value="TCC89981.1"/>
    <property type="molecule type" value="Genomic_DNA"/>
</dbReference>
<dbReference type="Pfam" id="PF07743">
    <property type="entry name" value="HSCB_C"/>
    <property type="match status" value="1"/>
</dbReference>
<dbReference type="PANTHER" id="PTHR14021:SF15">
    <property type="entry name" value="IRON-SULFUR CLUSTER CO-CHAPERONE PROTEIN HSCB"/>
    <property type="match status" value="1"/>
</dbReference>
<dbReference type="AlphaFoldDB" id="A0A4R0MSJ3"/>
<dbReference type="GO" id="GO:0001671">
    <property type="term" value="F:ATPase activator activity"/>
    <property type="evidence" value="ECO:0007669"/>
    <property type="project" value="InterPro"/>
</dbReference>
<dbReference type="GO" id="GO:0051259">
    <property type="term" value="P:protein complex oligomerization"/>
    <property type="evidence" value="ECO:0007669"/>
    <property type="project" value="InterPro"/>
</dbReference>
<reference evidence="5 6" key="1">
    <citation type="submission" date="2019-02" db="EMBL/GenBank/DDBJ databases">
        <title>Pedobacter sp. RP-3-8 sp. nov., isolated from Arctic soil.</title>
        <authorList>
            <person name="Dahal R.H."/>
        </authorList>
    </citation>
    <scope>NUCLEOTIDE SEQUENCE [LARGE SCALE GENOMIC DNA]</scope>
    <source>
        <strain evidence="5 6">RP-3-8</strain>
    </source>
</reference>
<accession>A0A4R0MSJ3</accession>
<comment type="caution">
    <text evidence="5">The sequence shown here is derived from an EMBL/GenBank/DDBJ whole genome shotgun (WGS) entry which is preliminary data.</text>
</comment>
<comment type="similarity">
    <text evidence="1">Belongs to the HscB family.</text>
</comment>
<dbReference type="CDD" id="cd06257">
    <property type="entry name" value="DnaJ"/>
    <property type="match status" value="1"/>
</dbReference>
<dbReference type="GO" id="GO:0044571">
    <property type="term" value="P:[2Fe-2S] cluster assembly"/>
    <property type="evidence" value="ECO:0007669"/>
    <property type="project" value="InterPro"/>
</dbReference>
<dbReference type="Gene3D" id="1.20.1280.20">
    <property type="entry name" value="HscB, C-terminal domain"/>
    <property type="match status" value="1"/>
</dbReference>
<name>A0A4R0MSJ3_9SPHI</name>
<dbReference type="Pfam" id="PF00226">
    <property type="entry name" value="DnaJ"/>
    <property type="match status" value="1"/>
</dbReference>
<dbReference type="Proteomes" id="UP000291117">
    <property type="component" value="Unassembled WGS sequence"/>
</dbReference>
<dbReference type="Gene3D" id="1.10.287.110">
    <property type="entry name" value="DnaJ domain"/>
    <property type="match status" value="1"/>
</dbReference>
<proteinExistence type="inferred from homology"/>
<evidence type="ECO:0000256" key="1">
    <source>
        <dbReference type="ARBA" id="ARBA00010476"/>
    </source>
</evidence>
<dbReference type="PANTHER" id="PTHR14021">
    <property type="entry name" value="IRON-SULFUR CLUSTER CO-CHAPERONE PROTEIN HSCB"/>
    <property type="match status" value="1"/>
</dbReference>
<dbReference type="InterPro" id="IPR009073">
    <property type="entry name" value="HscB_oligo_C"/>
</dbReference>
<organism evidence="5 6">
    <name type="scientific">Pedobacter hiemivivus</name>
    <dbReference type="NCBI Taxonomy" id="2530454"/>
    <lineage>
        <taxon>Bacteria</taxon>
        <taxon>Pseudomonadati</taxon>
        <taxon>Bacteroidota</taxon>
        <taxon>Sphingobacteriia</taxon>
        <taxon>Sphingobacteriales</taxon>
        <taxon>Sphingobacteriaceae</taxon>
        <taxon>Pedobacter</taxon>
    </lineage>
</organism>
<evidence type="ECO:0000313" key="6">
    <source>
        <dbReference type="Proteomes" id="UP000291117"/>
    </source>
</evidence>
<dbReference type="SUPFAM" id="SSF46565">
    <property type="entry name" value="Chaperone J-domain"/>
    <property type="match status" value="1"/>
</dbReference>
<dbReference type="SMART" id="SM00271">
    <property type="entry name" value="DnaJ"/>
    <property type="match status" value="1"/>
</dbReference>
<dbReference type="InterPro" id="IPR036869">
    <property type="entry name" value="J_dom_sf"/>
</dbReference>
<keyword evidence="6" id="KW-1185">Reference proteome</keyword>
<evidence type="ECO:0000259" key="4">
    <source>
        <dbReference type="PROSITE" id="PS50076"/>
    </source>
</evidence>
<dbReference type="InterPro" id="IPR001623">
    <property type="entry name" value="DnaJ_domain"/>
</dbReference>
<comment type="function">
    <text evidence="3">Co-chaperone involved in the maturation of iron-sulfur cluster-containing proteins. Seems to help targeting proteins to be folded toward HscA.</text>
</comment>
<sequence>MTDYFGFYGLPVSFNPNAAAVKQQFYALSKKYHPDFYINESEEKQAEVLEMSTLNNKAYQVLSDPQKRLHYILELKGQLTEGENYVLPQGFLMEMMDVNEALMDLQFDPDAVRLAALKDEVALIEKGIADEILKLTTSFDRQDAAEQAASLISIKDLYYRNKYLLRIRESINKATASLV</sequence>
<keyword evidence="2" id="KW-0143">Chaperone</keyword>
<evidence type="ECO:0000256" key="2">
    <source>
        <dbReference type="ARBA" id="ARBA00023186"/>
    </source>
</evidence>
<dbReference type="InterPro" id="IPR036386">
    <property type="entry name" value="HscB_C_sf"/>
</dbReference>
<evidence type="ECO:0000313" key="5">
    <source>
        <dbReference type="EMBL" id="TCC89981.1"/>
    </source>
</evidence>
<dbReference type="GO" id="GO:0051087">
    <property type="term" value="F:protein-folding chaperone binding"/>
    <property type="evidence" value="ECO:0007669"/>
    <property type="project" value="InterPro"/>
</dbReference>
<dbReference type="OrthoDB" id="287587at2"/>